<dbReference type="GO" id="GO:0003729">
    <property type="term" value="F:mRNA binding"/>
    <property type="evidence" value="ECO:0007669"/>
    <property type="project" value="TreeGrafter"/>
</dbReference>
<dbReference type="GO" id="GO:0003735">
    <property type="term" value="F:structural constituent of ribosome"/>
    <property type="evidence" value="ECO:0007669"/>
    <property type="project" value="InterPro"/>
</dbReference>
<dbReference type="GO" id="GO:0022627">
    <property type="term" value="C:cytosolic small ribosomal subunit"/>
    <property type="evidence" value="ECO:0007669"/>
    <property type="project" value="TreeGrafter"/>
</dbReference>
<keyword evidence="5" id="KW-1185">Reference proteome</keyword>
<accession>A0A6J3FK34</accession>
<dbReference type="AlphaFoldDB" id="A0A6J3FK34"/>
<dbReference type="GO" id="GO:0006412">
    <property type="term" value="P:translation"/>
    <property type="evidence" value="ECO:0007669"/>
    <property type="project" value="InterPro"/>
</dbReference>
<dbReference type="InterPro" id="IPR038551">
    <property type="entry name" value="Ribosomal_eS26_sf"/>
</dbReference>
<evidence type="ECO:0000256" key="1">
    <source>
        <dbReference type="ARBA" id="ARBA00008596"/>
    </source>
</evidence>
<gene>
    <name evidence="6" type="primary">LOC116531389</name>
</gene>
<evidence type="ECO:0000313" key="6">
    <source>
        <dbReference type="RefSeq" id="XP_032106028.1"/>
    </source>
</evidence>
<feature type="region of interest" description="Disordered" evidence="4">
    <location>
        <begin position="118"/>
        <end position="138"/>
    </location>
</feature>
<evidence type="ECO:0000256" key="2">
    <source>
        <dbReference type="ARBA" id="ARBA00022980"/>
    </source>
</evidence>
<protein>
    <submittedName>
        <fullName evidence="6">Uncharacterized protein LOC116531389</fullName>
    </submittedName>
</protein>
<dbReference type="RefSeq" id="XP_032106028.1">
    <property type="nucleotide sequence ID" value="XM_032250137.1"/>
</dbReference>
<dbReference type="GeneID" id="116531389"/>
<name>A0A6J3FK34_SAPAP</name>
<feature type="compositionally biased region" description="Polar residues" evidence="4">
    <location>
        <begin position="1"/>
        <end position="12"/>
    </location>
</feature>
<dbReference type="PANTHER" id="PTHR12538">
    <property type="entry name" value="40S RIBOSOMAL PROTEIN S26"/>
    <property type="match status" value="1"/>
</dbReference>
<proteinExistence type="inferred from homology"/>
<evidence type="ECO:0000313" key="5">
    <source>
        <dbReference type="Proteomes" id="UP000504640"/>
    </source>
</evidence>
<evidence type="ECO:0000256" key="4">
    <source>
        <dbReference type="SAM" id="MobiDB-lite"/>
    </source>
</evidence>
<sequence>MLTIENRNSSSLWPMPSRRQRKEGTIVMPKRVMATLQPIRCTNCARYVPKDKPIRKFVFRNRVEATAVRDISEATVFDACVLPKLHVKLHYCVSCVIHGKVVRNGSCEACKDRTPPPRFRPVGAAPQPPPKPVKGAESLKTEDRLFPGKKLSGNWNPCALLVECKMVQPLWKTVWKSHKNYTENHHRICPNMKSFSTSQWVIPGKQLYGPQFKVGRRFRKSAFSGLSRTKKEVVAPPDSGILNSITVFLERRPA</sequence>
<keyword evidence="3" id="KW-0687">Ribonucleoprotein</keyword>
<dbReference type="Proteomes" id="UP000504640">
    <property type="component" value="Unplaced"/>
</dbReference>
<reference evidence="6" key="1">
    <citation type="submission" date="2025-08" db="UniProtKB">
        <authorList>
            <consortium name="RefSeq"/>
        </authorList>
    </citation>
    <scope>IDENTIFICATION</scope>
    <source>
        <tissue evidence="6">Blood</tissue>
    </source>
</reference>
<dbReference type="Gene3D" id="3.30.1740.20">
    <property type="entry name" value="Ribosomal protein S26e"/>
    <property type="match status" value="1"/>
</dbReference>
<feature type="region of interest" description="Disordered" evidence="4">
    <location>
        <begin position="1"/>
        <end position="21"/>
    </location>
</feature>
<dbReference type="Pfam" id="PF01283">
    <property type="entry name" value="Ribosomal_S26e"/>
    <property type="match status" value="1"/>
</dbReference>
<keyword evidence="2" id="KW-0689">Ribosomal protein</keyword>
<organism evidence="5 6">
    <name type="scientific">Sapajus apella</name>
    <name type="common">Brown-capped capuchin</name>
    <name type="synonym">Cebus apella</name>
    <dbReference type="NCBI Taxonomy" id="9515"/>
    <lineage>
        <taxon>Eukaryota</taxon>
        <taxon>Metazoa</taxon>
        <taxon>Chordata</taxon>
        <taxon>Craniata</taxon>
        <taxon>Vertebrata</taxon>
        <taxon>Euteleostomi</taxon>
        <taxon>Mammalia</taxon>
        <taxon>Eutheria</taxon>
        <taxon>Euarchontoglires</taxon>
        <taxon>Primates</taxon>
        <taxon>Haplorrhini</taxon>
        <taxon>Platyrrhini</taxon>
        <taxon>Cebidae</taxon>
        <taxon>Cebinae</taxon>
        <taxon>Sapajus</taxon>
    </lineage>
</organism>
<evidence type="ECO:0000256" key="3">
    <source>
        <dbReference type="ARBA" id="ARBA00023274"/>
    </source>
</evidence>
<comment type="similarity">
    <text evidence="1">Belongs to the eukaryotic ribosomal protein eS26 family.</text>
</comment>
<dbReference type="PANTHER" id="PTHR12538:SF7">
    <property type="entry name" value="SMALL RIBOSOMAL SUBUNIT PROTEIN ES26-RELATED"/>
    <property type="match status" value="1"/>
</dbReference>
<dbReference type="InterPro" id="IPR000892">
    <property type="entry name" value="Ribosomal_eS26"/>
</dbReference>